<evidence type="ECO:0000313" key="1">
    <source>
        <dbReference type="Proteomes" id="UP000887581"/>
    </source>
</evidence>
<accession>A0A915PPJ8</accession>
<protein>
    <submittedName>
        <fullName evidence="2">Uncharacterized protein</fullName>
    </submittedName>
</protein>
<dbReference type="AlphaFoldDB" id="A0A915PPJ8"/>
<reference evidence="2" key="1">
    <citation type="submission" date="2022-11" db="UniProtKB">
        <authorList>
            <consortium name="WormBaseParasite"/>
        </authorList>
    </citation>
    <scope>IDENTIFICATION</scope>
</reference>
<keyword evidence="1" id="KW-1185">Reference proteome</keyword>
<sequence>MDMLTEGVLITIQKTPWNEYYKEQDATSRKHCSNAWLSTCNSLRAGSNRIVPADDEGRGLLAFSIKCCWLGTGKECMYTALFGEAVWINNWWSTIVTYGKERKCCGEASHENICDEL</sequence>
<name>A0A915PPJ8_9BILA</name>
<organism evidence="1 2">
    <name type="scientific">Setaria digitata</name>
    <dbReference type="NCBI Taxonomy" id="48799"/>
    <lineage>
        <taxon>Eukaryota</taxon>
        <taxon>Metazoa</taxon>
        <taxon>Ecdysozoa</taxon>
        <taxon>Nematoda</taxon>
        <taxon>Chromadorea</taxon>
        <taxon>Rhabditida</taxon>
        <taxon>Spirurina</taxon>
        <taxon>Spiruromorpha</taxon>
        <taxon>Filarioidea</taxon>
        <taxon>Setariidae</taxon>
        <taxon>Setaria</taxon>
    </lineage>
</organism>
<evidence type="ECO:0000313" key="2">
    <source>
        <dbReference type="WBParaSite" id="sdigi.contig309.g7305.t1"/>
    </source>
</evidence>
<dbReference type="WBParaSite" id="sdigi.contig309.g7305.t1">
    <property type="protein sequence ID" value="sdigi.contig309.g7305.t1"/>
    <property type="gene ID" value="sdigi.contig309.g7305"/>
</dbReference>
<dbReference type="Proteomes" id="UP000887581">
    <property type="component" value="Unplaced"/>
</dbReference>
<proteinExistence type="predicted"/>